<keyword evidence="2" id="KW-0472">Membrane</keyword>
<keyword evidence="2" id="KW-1133">Transmembrane helix</keyword>
<accession>A0ABR4NLI2</accession>
<evidence type="ECO:0000256" key="2">
    <source>
        <dbReference type="SAM" id="Phobius"/>
    </source>
</evidence>
<evidence type="ECO:0000313" key="4">
    <source>
        <dbReference type="Proteomes" id="UP001527925"/>
    </source>
</evidence>
<feature type="compositionally biased region" description="Polar residues" evidence="1">
    <location>
        <begin position="514"/>
        <end position="524"/>
    </location>
</feature>
<evidence type="ECO:0000256" key="1">
    <source>
        <dbReference type="SAM" id="MobiDB-lite"/>
    </source>
</evidence>
<dbReference type="Proteomes" id="UP001527925">
    <property type="component" value="Unassembled WGS sequence"/>
</dbReference>
<protein>
    <submittedName>
        <fullName evidence="3">Uncharacterized protein</fullName>
    </submittedName>
</protein>
<comment type="caution">
    <text evidence="3">The sequence shown here is derived from an EMBL/GenBank/DDBJ whole genome shotgun (WGS) entry which is preliminary data.</text>
</comment>
<feature type="transmembrane region" description="Helical" evidence="2">
    <location>
        <begin position="65"/>
        <end position="86"/>
    </location>
</feature>
<feature type="transmembrane region" description="Helical" evidence="2">
    <location>
        <begin position="234"/>
        <end position="259"/>
    </location>
</feature>
<feature type="transmembrane region" description="Helical" evidence="2">
    <location>
        <begin position="106"/>
        <end position="133"/>
    </location>
</feature>
<feature type="transmembrane region" description="Helical" evidence="2">
    <location>
        <begin position="33"/>
        <end position="58"/>
    </location>
</feature>
<feature type="region of interest" description="Disordered" evidence="1">
    <location>
        <begin position="372"/>
        <end position="439"/>
    </location>
</feature>
<dbReference type="EMBL" id="JADGIZ020000001">
    <property type="protein sequence ID" value="KAL2920309.1"/>
    <property type="molecule type" value="Genomic_DNA"/>
</dbReference>
<feature type="compositionally biased region" description="Low complexity" evidence="1">
    <location>
        <begin position="372"/>
        <end position="398"/>
    </location>
</feature>
<gene>
    <name evidence="3" type="ORF">HK105_200382</name>
</gene>
<evidence type="ECO:0000313" key="3">
    <source>
        <dbReference type="EMBL" id="KAL2920309.1"/>
    </source>
</evidence>
<reference evidence="3 4" key="1">
    <citation type="submission" date="2023-09" db="EMBL/GenBank/DDBJ databases">
        <title>Pangenome analysis of Batrachochytrium dendrobatidis and related Chytrids.</title>
        <authorList>
            <person name="Yacoub M.N."/>
            <person name="Stajich J.E."/>
            <person name="James T.Y."/>
        </authorList>
    </citation>
    <scope>NUCLEOTIDE SEQUENCE [LARGE SCALE GENOMIC DNA]</scope>
    <source>
        <strain evidence="3 4">JEL0888</strain>
    </source>
</reference>
<organism evidence="3 4">
    <name type="scientific">Polyrhizophydium stewartii</name>
    <dbReference type="NCBI Taxonomy" id="2732419"/>
    <lineage>
        <taxon>Eukaryota</taxon>
        <taxon>Fungi</taxon>
        <taxon>Fungi incertae sedis</taxon>
        <taxon>Chytridiomycota</taxon>
        <taxon>Chytridiomycota incertae sedis</taxon>
        <taxon>Chytridiomycetes</taxon>
        <taxon>Rhizophydiales</taxon>
        <taxon>Rhizophydiales incertae sedis</taxon>
        <taxon>Polyrhizophydium</taxon>
    </lineage>
</organism>
<keyword evidence="2" id="KW-0812">Transmembrane</keyword>
<sequence>MPPATPTAPAQTHGAASPDPDGAYLPLALVRSFAPATTGIAFAVLAVLAALAATVLLVRRGAALAFTPAVIALAAINVAAALLQLAEALHIYVSPPENAFYVLRNIWLPLCGLALNMLQIQVAAVFQGSVVAWSWLARGSLAKPLIVAFAAHLLCCAPTYLQGWLIPYDNNSLGYKWSTYGAAAYSLLVALCGIALNLLILINIQRYIIDPIRRGAVAKGAISALDACKRAANIIGTIVVIVLVLDVSAFFLFIASTLYSEVGDQAPAHYAYAQISLALFGLHMSAETIAFERIVELFKRMSLEWRRGSSSLSDSVYDAAVAADMADAASTGAHVRHRRRDTLSILAMSDIASAPSASAAASADLDAVTIPASAASEPPSPPAKSAISIPEPISPTSPGIALPVKAKHPRKPSVTSIVTRTSSNTPLVLPSAMPSPQMRPSISNEIAELWNAAWPWASRPSSVPATPRETDALAHAQTPRSPRGHPSGLSPLGRDLQRQPPSPHRQPALLSPQRPYTSTGSSASAPRPAS</sequence>
<feature type="compositionally biased region" description="Polar residues" evidence="1">
    <location>
        <begin position="413"/>
        <end position="426"/>
    </location>
</feature>
<feature type="transmembrane region" description="Helical" evidence="2">
    <location>
        <begin position="145"/>
        <end position="163"/>
    </location>
</feature>
<name>A0ABR4NLI2_9FUNG</name>
<feature type="transmembrane region" description="Helical" evidence="2">
    <location>
        <begin position="271"/>
        <end position="291"/>
    </location>
</feature>
<feature type="region of interest" description="Disordered" evidence="1">
    <location>
        <begin position="458"/>
        <end position="530"/>
    </location>
</feature>
<keyword evidence="4" id="KW-1185">Reference proteome</keyword>
<feature type="transmembrane region" description="Helical" evidence="2">
    <location>
        <begin position="183"/>
        <end position="204"/>
    </location>
</feature>
<proteinExistence type="predicted"/>